<accession>A0A9E6MXM6</accession>
<dbReference type="RefSeq" id="WP_273120506.1">
    <property type="nucleotide sequence ID" value="NZ_CP053675.1"/>
</dbReference>
<gene>
    <name evidence="7" type="ORF">JZL65_00965</name>
</gene>
<dbReference type="GeneID" id="301708412"/>
<reference evidence="7" key="1">
    <citation type="submission" date="2021-02" db="EMBL/GenBank/DDBJ databases">
        <title>Comparative genomics of Ferrovum myxofaciens strains, predominant extremophile bacteria forming large biofilm stalactites in acid mine ecosystems.</title>
        <authorList>
            <person name="Burkartova K."/>
            <person name="Ridl J."/>
            <person name="Pajer P."/>
            <person name="Falteisek L."/>
        </authorList>
    </citation>
    <scope>NUCLEOTIDE SEQUENCE</scope>
    <source>
        <strain evidence="7">MI1III</strain>
    </source>
</reference>
<feature type="transmembrane region" description="Helical" evidence="6">
    <location>
        <begin position="12"/>
        <end position="33"/>
    </location>
</feature>
<evidence type="ECO:0000256" key="3">
    <source>
        <dbReference type="ARBA" id="ARBA00022692"/>
    </source>
</evidence>
<evidence type="ECO:0000313" key="7">
    <source>
        <dbReference type="EMBL" id="QWY77689.1"/>
    </source>
</evidence>
<protein>
    <submittedName>
        <fullName evidence="7">Na+/H+ antiporter NhaA</fullName>
    </submittedName>
</protein>
<dbReference type="GO" id="GO:0005886">
    <property type="term" value="C:plasma membrane"/>
    <property type="evidence" value="ECO:0007669"/>
    <property type="project" value="UniProtKB-SubCell"/>
</dbReference>
<proteinExistence type="predicted"/>
<keyword evidence="5 6" id="KW-0472">Membrane</keyword>
<dbReference type="InterPro" id="IPR023171">
    <property type="entry name" value="Na/H_antiporter_dom_sf"/>
</dbReference>
<comment type="subcellular location">
    <subcellularLocation>
        <location evidence="1">Cell inner membrane</location>
        <topology evidence="1">Multi-pass membrane protein</topology>
    </subcellularLocation>
</comment>
<dbReference type="Proteomes" id="UP000683551">
    <property type="component" value="Chromosome"/>
</dbReference>
<dbReference type="GO" id="GO:0015385">
    <property type="term" value="F:sodium:proton antiporter activity"/>
    <property type="evidence" value="ECO:0007669"/>
    <property type="project" value="TreeGrafter"/>
</dbReference>
<dbReference type="Gene3D" id="1.20.1530.10">
    <property type="entry name" value="Na+/H+ antiporter like domain"/>
    <property type="match status" value="1"/>
</dbReference>
<dbReference type="EMBL" id="CP071137">
    <property type="protein sequence ID" value="QWY77689.1"/>
    <property type="molecule type" value="Genomic_DNA"/>
</dbReference>
<keyword evidence="4 6" id="KW-1133">Transmembrane helix</keyword>
<dbReference type="InterPro" id="IPR004670">
    <property type="entry name" value="NhaA"/>
</dbReference>
<dbReference type="PANTHER" id="PTHR30341:SF0">
    <property type="entry name" value="NA(+)_H(+) ANTIPORTER NHAA"/>
    <property type="match status" value="1"/>
</dbReference>
<feature type="transmembrane region" description="Helical" evidence="6">
    <location>
        <begin position="39"/>
        <end position="56"/>
    </location>
</feature>
<evidence type="ECO:0000313" key="8">
    <source>
        <dbReference type="Proteomes" id="UP000683551"/>
    </source>
</evidence>
<dbReference type="Pfam" id="PF06965">
    <property type="entry name" value="Na_H_antiport_1"/>
    <property type="match status" value="1"/>
</dbReference>
<evidence type="ECO:0000256" key="2">
    <source>
        <dbReference type="ARBA" id="ARBA00022475"/>
    </source>
</evidence>
<name>A0A9E6MXM6_9PROT</name>
<keyword evidence="3 6" id="KW-0812">Transmembrane</keyword>
<keyword evidence="2" id="KW-1003">Cell membrane</keyword>
<dbReference type="PANTHER" id="PTHR30341">
    <property type="entry name" value="SODIUM ION/PROTON ANTIPORTER NHAA-RELATED"/>
    <property type="match status" value="1"/>
</dbReference>
<evidence type="ECO:0000256" key="5">
    <source>
        <dbReference type="ARBA" id="ARBA00023136"/>
    </source>
</evidence>
<dbReference type="AlphaFoldDB" id="A0A9E6MXM6"/>
<sequence length="57" mass="6027">MLGSRVPASLKIFLTALAVIDDLGAIIVIALFYTAQFSLTYLVSALGGVFILLLVLT</sequence>
<evidence type="ECO:0000256" key="4">
    <source>
        <dbReference type="ARBA" id="ARBA00022989"/>
    </source>
</evidence>
<dbReference type="GO" id="GO:0006885">
    <property type="term" value="P:regulation of pH"/>
    <property type="evidence" value="ECO:0007669"/>
    <property type="project" value="InterPro"/>
</dbReference>
<evidence type="ECO:0000256" key="6">
    <source>
        <dbReference type="SAM" id="Phobius"/>
    </source>
</evidence>
<organism evidence="7 8">
    <name type="scientific">Ferrovum myxofaciens</name>
    <dbReference type="NCBI Taxonomy" id="416213"/>
    <lineage>
        <taxon>Bacteria</taxon>
        <taxon>Pseudomonadati</taxon>
        <taxon>Pseudomonadota</taxon>
        <taxon>Betaproteobacteria</taxon>
        <taxon>Ferrovales</taxon>
        <taxon>Ferrovaceae</taxon>
        <taxon>Ferrovum</taxon>
    </lineage>
</organism>
<evidence type="ECO:0000256" key="1">
    <source>
        <dbReference type="ARBA" id="ARBA00004429"/>
    </source>
</evidence>